<dbReference type="FunFam" id="2.170.300.10:FF:000001">
    <property type="entry name" value="Laminin subunit beta-1"/>
    <property type="match status" value="1"/>
</dbReference>
<feature type="domain" description="Laminin EGF-like" evidence="25">
    <location>
        <begin position="920"/>
        <end position="978"/>
    </location>
</feature>
<dbReference type="Proteomes" id="UP000515203">
    <property type="component" value="Unplaced"/>
</dbReference>
<feature type="domain" description="Laminin EGF-like" evidence="25">
    <location>
        <begin position="1087"/>
        <end position="1134"/>
    </location>
</feature>
<dbReference type="Gene3D" id="2.60.120.260">
    <property type="entry name" value="Galactose-binding domain-like"/>
    <property type="match status" value="1"/>
</dbReference>
<feature type="disulfide bond" evidence="22">
    <location>
        <begin position="1137"/>
        <end position="1154"/>
    </location>
</feature>
<evidence type="ECO:0000259" key="26">
    <source>
        <dbReference type="PROSITE" id="PS51116"/>
    </source>
</evidence>
<dbReference type="InterPro" id="IPR000742">
    <property type="entry name" value="EGF"/>
</dbReference>
<name>A0A6P3EZ23_OCTDE</name>
<dbReference type="GO" id="GO:0043259">
    <property type="term" value="C:laminin-10 complex"/>
    <property type="evidence" value="ECO:0007669"/>
    <property type="project" value="Ensembl"/>
</dbReference>
<feature type="domain" description="Laminin EGF-like" evidence="25">
    <location>
        <begin position="979"/>
        <end position="1030"/>
    </location>
</feature>
<dbReference type="OMA" id="DYQCDRE"/>
<feature type="domain" description="Laminin EGF-like" evidence="25">
    <location>
        <begin position="824"/>
        <end position="869"/>
    </location>
</feature>
<feature type="disulfide bond" evidence="22">
    <location>
        <begin position="1135"/>
        <end position="1147"/>
    </location>
</feature>
<dbReference type="Pfam" id="PF00053">
    <property type="entry name" value="EGF_laminin"/>
    <property type="match status" value="12"/>
</dbReference>
<dbReference type="GO" id="GO:0005607">
    <property type="term" value="C:laminin-2 complex"/>
    <property type="evidence" value="ECO:0007669"/>
    <property type="project" value="Ensembl"/>
</dbReference>
<dbReference type="InParanoid" id="A0A6P3EZ23"/>
<dbReference type="RefSeq" id="XP_004635032.1">
    <property type="nucleotide sequence ID" value="XM_004634975.3"/>
</dbReference>
<feature type="domain" description="Laminin EGF-like" evidence="25">
    <location>
        <begin position="870"/>
        <end position="919"/>
    </location>
</feature>
<feature type="domain" description="Laminin IV type B" evidence="26">
    <location>
        <begin position="552"/>
        <end position="770"/>
    </location>
</feature>
<evidence type="ECO:0000256" key="10">
    <source>
        <dbReference type="ARBA" id="ARBA00023157"/>
    </source>
</evidence>
<feature type="domain" description="Laminin EGF-like" evidence="25">
    <location>
        <begin position="401"/>
        <end position="460"/>
    </location>
</feature>
<dbReference type="GeneID" id="101591671"/>
<feature type="disulfide bond" evidence="22">
    <location>
        <begin position="303"/>
        <end position="312"/>
    </location>
</feature>
<organism evidence="28 29">
    <name type="scientific">Octodon degus</name>
    <name type="common">Degu</name>
    <name type="synonym">Sciurus degus</name>
    <dbReference type="NCBI Taxonomy" id="10160"/>
    <lineage>
        <taxon>Eukaryota</taxon>
        <taxon>Metazoa</taxon>
        <taxon>Chordata</taxon>
        <taxon>Craniata</taxon>
        <taxon>Vertebrata</taxon>
        <taxon>Euteleostomi</taxon>
        <taxon>Mammalia</taxon>
        <taxon>Eutheria</taxon>
        <taxon>Euarchontoglires</taxon>
        <taxon>Glires</taxon>
        <taxon>Rodentia</taxon>
        <taxon>Hystricomorpha</taxon>
        <taxon>Octodontidae</taxon>
        <taxon>Octodon</taxon>
    </lineage>
</organism>
<dbReference type="GO" id="GO:0007566">
    <property type="term" value="P:embryo implantation"/>
    <property type="evidence" value="ECO:0007669"/>
    <property type="project" value="Ensembl"/>
</dbReference>
<dbReference type="SUPFAM" id="SSF57196">
    <property type="entry name" value="EGF/Laminin"/>
    <property type="match status" value="13"/>
</dbReference>
<feature type="disulfide bond" evidence="22">
    <location>
        <begin position="1059"/>
        <end position="1068"/>
    </location>
</feature>
<dbReference type="InterPro" id="IPR013015">
    <property type="entry name" value="Laminin_IV_B"/>
</dbReference>
<feature type="domain" description="Laminin EGF-like" evidence="25">
    <location>
        <begin position="274"/>
        <end position="337"/>
    </location>
</feature>
<dbReference type="GO" id="GO:0019899">
    <property type="term" value="F:enzyme binding"/>
    <property type="evidence" value="ECO:0007669"/>
    <property type="project" value="Ensembl"/>
</dbReference>
<dbReference type="GO" id="GO:0150043">
    <property type="term" value="F:structural constituent of synapse-associated extracellular matrix"/>
    <property type="evidence" value="ECO:0007669"/>
    <property type="project" value="TreeGrafter"/>
</dbReference>
<evidence type="ECO:0000256" key="17">
    <source>
        <dbReference type="ARBA" id="ARBA00076920"/>
    </source>
</evidence>
<dbReference type="FunFam" id="2.170.300.10:FF:000004">
    <property type="entry name" value="Laminin subunit beta 1"/>
    <property type="match status" value="1"/>
</dbReference>
<feature type="disulfide bond" evidence="22">
    <location>
        <begin position="484"/>
        <end position="493"/>
    </location>
</feature>
<dbReference type="CTD" id="3912"/>
<dbReference type="SMART" id="SM00181">
    <property type="entry name" value="EGF"/>
    <property type="match status" value="9"/>
</dbReference>
<dbReference type="FunFam" id="2.10.25.10:FF:000011">
    <property type="entry name" value="Cadherin EGF LAG seven-pass G-type receptor"/>
    <property type="match status" value="1"/>
</dbReference>
<dbReference type="FunFam" id="2.10.25.10:FF:000138">
    <property type="entry name" value="Laminin subunit beta 1"/>
    <property type="match status" value="1"/>
</dbReference>
<keyword evidence="11" id="KW-0325">Glycoprotein</keyword>
<dbReference type="FunFam" id="2.10.25.10:FF:000280">
    <property type="entry name" value="Laminin subunit beta 4"/>
    <property type="match status" value="1"/>
</dbReference>
<evidence type="ECO:0000256" key="9">
    <source>
        <dbReference type="ARBA" id="ARBA00023054"/>
    </source>
</evidence>
<dbReference type="InterPro" id="IPR002049">
    <property type="entry name" value="LE_dom"/>
</dbReference>
<dbReference type="GO" id="GO:0042476">
    <property type="term" value="P:odontogenesis"/>
    <property type="evidence" value="ECO:0007669"/>
    <property type="project" value="Ensembl"/>
</dbReference>
<evidence type="ECO:0000259" key="27">
    <source>
        <dbReference type="PROSITE" id="PS51117"/>
    </source>
</evidence>
<evidence type="ECO:0000256" key="11">
    <source>
        <dbReference type="ARBA" id="ARBA00023180"/>
    </source>
</evidence>
<keyword evidence="6" id="KW-0677">Repeat</keyword>
<feature type="disulfide bond" evidence="22">
    <location>
        <begin position="776"/>
        <end position="788"/>
    </location>
</feature>
<evidence type="ECO:0000256" key="4">
    <source>
        <dbReference type="ARBA" id="ARBA00022553"/>
    </source>
</evidence>
<dbReference type="GO" id="GO:0005178">
    <property type="term" value="F:integrin binding"/>
    <property type="evidence" value="ECO:0007669"/>
    <property type="project" value="Ensembl"/>
</dbReference>
<evidence type="ECO:0000256" key="15">
    <source>
        <dbReference type="ARBA" id="ARBA00075282"/>
    </source>
</evidence>
<reference evidence="29" key="1">
    <citation type="submission" date="2025-08" db="UniProtKB">
        <authorList>
            <consortium name="RefSeq"/>
        </authorList>
    </citation>
    <scope>IDENTIFICATION</scope>
</reference>
<dbReference type="GO" id="GO:0030335">
    <property type="term" value="P:positive regulation of cell migration"/>
    <property type="evidence" value="ECO:0007669"/>
    <property type="project" value="Ensembl"/>
</dbReference>
<feature type="disulfide bond" evidence="22">
    <location>
        <begin position="431"/>
        <end position="440"/>
    </location>
</feature>
<evidence type="ECO:0000256" key="6">
    <source>
        <dbReference type="ARBA" id="ARBA00022737"/>
    </source>
</evidence>
<dbReference type="FunFam" id="2.10.25.10:FF:000145">
    <property type="entry name" value="Laminin subunit beta 1"/>
    <property type="match status" value="1"/>
</dbReference>
<evidence type="ECO:0000256" key="14">
    <source>
        <dbReference type="ARBA" id="ARBA00071083"/>
    </source>
</evidence>
<dbReference type="PROSITE" id="PS50027">
    <property type="entry name" value="EGF_LAM_2"/>
    <property type="match status" value="12"/>
</dbReference>
<proteinExistence type="predicted"/>
<gene>
    <name evidence="29" type="primary">Lamb1</name>
</gene>
<feature type="domain" description="Laminin EGF-like" evidence="25">
    <location>
        <begin position="776"/>
        <end position="823"/>
    </location>
</feature>
<evidence type="ECO:0000256" key="5">
    <source>
        <dbReference type="ARBA" id="ARBA00022729"/>
    </source>
</evidence>
<evidence type="ECO:0000256" key="19">
    <source>
        <dbReference type="ARBA" id="ARBA00082919"/>
    </source>
</evidence>
<keyword evidence="5 24" id="KW-0732">Signal</keyword>
<dbReference type="FunFam" id="2.10.25.10:FF:000135">
    <property type="entry name" value="Laminin subunit beta 4"/>
    <property type="match status" value="2"/>
</dbReference>
<feature type="disulfide bond" evidence="22">
    <location>
        <begin position="826"/>
        <end position="843"/>
    </location>
</feature>
<dbReference type="Pfam" id="PF21199">
    <property type="entry name" value="LAMININ_IV_B"/>
    <property type="match status" value="1"/>
</dbReference>
<dbReference type="GO" id="GO:0007411">
    <property type="term" value="P:axon guidance"/>
    <property type="evidence" value="ECO:0007669"/>
    <property type="project" value="TreeGrafter"/>
</dbReference>
<feature type="disulfide bond" evidence="22">
    <location>
        <begin position="824"/>
        <end position="836"/>
    </location>
</feature>
<keyword evidence="4" id="KW-0597">Phosphoprotein</keyword>
<feature type="domain" description="Laminin EGF-like" evidence="25">
    <location>
        <begin position="461"/>
        <end position="512"/>
    </location>
</feature>
<dbReference type="Pfam" id="PF00055">
    <property type="entry name" value="Laminin_N"/>
    <property type="match status" value="1"/>
</dbReference>
<dbReference type="FunFam" id="2.10.25.10:FF:000101">
    <property type="entry name" value="Laminin subunit beta 1"/>
    <property type="match status" value="1"/>
</dbReference>
<evidence type="ECO:0000256" key="13">
    <source>
        <dbReference type="ARBA" id="ARBA00065312"/>
    </source>
</evidence>
<dbReference type="FunCoup" id="A0A6P3EZ23">
    <property type="interactions" value="855"/>
</dbReference>
<keyword evidence="10 22" id="KW-1015">Disulfide bond</keyword>
<dbReference type="Pfam" id="PF24973">
    <property type="entry name" value="EGF_LMN_ATRN"/>
    <property type="match status" value="1"/>
</dbReference>
<dbReference type="PANTHER" id="PTHR10574:SF233">
    <property type="entry name" value="LAMININ SUBUNIT BETA-1"/>
    <property type="match status" value="1"/>
</dbReference>
<feature type="disulfide bond" evidence="22">
    <location>
        <begin position="1156"/>
        <end position="1165"/>
    </location>
</feature>
<dbReference type="GO" id="GO:0034446">
    <property type="term" value="P:substrate adhesion-dependent cell spreading"/>
    <property type="evidence" value="ECO:0007669"/>
    <property type="project" value="Ensembl"/>
</dbReference>
<sequence>MGRLQVLVFNFLALCGTGVHAQDSQEPEFSYGCAEGSCYPATGDLLIGRAQKLSVTSTCGLHKPEPYCIVSHLQEDKKCFICNSQEPYHETLNPDSHLIENVVTTFAPNRLKIWWQSETGVENVTIQLDLEAEFHFTHLIMTFKSFRPAAMLIERSSDFGKTWGVYRYFAYDCESSFPGISTGPMKKVDDIICDSRYSDIEPSTEGEVIFRALDPAFKIEDPYSPRIQNLLKITNLRIKFVKLHTLGDNLLDSRMEIREKYYYAVYDMVVRGNCFCYGHASECAPVDGFSEEVEGMVHGHCMCRHNTKGLNCELCMDFYHDLPWRPAEGRNSNACKKCNCNEHTSSCHFDMAVFLATGNVSGGVCDDCQHNTMGRNCEQCKPFYYQHPERDIRDPNVCERCTCDPAGSQNGGICDSYTDFSTGLIAGQCRCKLHVEGEHCDICKEGFYDLSAEDPLGCKSCACNPLGTIPGGNPCDSGTGACYCKRLVTGQHCDQCLPQHWGLSNDLDGCRPCDCDVGGALDDSCSPVSGQCSCRPHLIGRQCSEVESGYYFTTLDHYIYEAEGASLGPGVTVVERQYIQDRIPSWTGAGFVRVPEGAYLEFFIDNIPYSMEYEILIRYEPQLPDRWEKAVITVQRPGKIPASSRCGNTVPDDDNQVVSLSPGSRYVVLPRPVCFEKGLNYTVRLELPQYTSFDTDVESPYTLIDSLVLMPYCKSLDIFTVGGSGDGVVTNSAWETFQRYRCLENSRSVVKTPMTDVCRNIIFSISALLHQAGLACECDPQGSLSSVCDPNGGQCQCRPNVVGRTCDRCAPGTFGFGPSGCKPCDCHLQGSVSAFCDANTGQCPCFQGVYTRQCDRCLPGYWGFPSCQPCQCNGHADDCDIATGECLRCQDYTTGHNCERCLAGYYGDPIIGSGDHCRPCPCPDGPDSGRQFARSCYQDPVTLQLACVCEPGYIGSRCDECASGFFGNPSDVGGMCQPCQCHHNIDMSDPEACDKETGRCLKCLYHTEGDHCQLCRPGYYGDALRQDCRKCVCNILGTEPEHCEGSDCRCDQATGQCTCLPNVIGQNCDRCAPNTWQLASGTGCQVCGCNTEHSFGPSCNEFTGQCQCMPGFGGRTCSECQELFWGDPDVECRACDCDPRGIETPQCNQSTGLCVCVEGVEGPRCDKCTRGFSGVFPDCAPCHQCFALWDVIIAELTNRTHRFLERAKALKISGVIGPYRETVDAVEKKVNEIKAILAQSPAAEPLKNIGNLFEEAEKLTKDVTEKMAQVEGKLSDTASQSNSTARELDLLQAEAESLDNTVKELAEQLEFIKNSDIRGALDSITKYFQISLEAEERVNASTIDPNSTVEQSALMRDRVEDLMLERETQFREKQEDQARLLDELAGKLQSLDLSAAAEMTCGTPPGADCSETECGGPNCRTEDGQKKCGGPGCGGLVTVAHSAWQKAMDFDRDVLGALADVEQLSKMISEAKLKADEAKQNAQDVLLKTNATKDRVEKSNEELRNLIKEIRNFLTQDSADLDSIEAVANEVLKMEMPSTPEQLQNLTEDIREKVESLSQVEVILQQSAADIARAELLLEEAKKASQSATDVKVTADMVKEALEEAEKAQVAAEKAIKQADEDIQGTQNLLTSIESETAASEETLSNASQRINELERNVEELKRKAAQNSEEAEYIEKVVHTVKQSADDVKKALDGELDEKYKKVENLIAKKTEESADARRKAEMLQNEAKTLLAQANSKLQMLKDLERKYEDNQKYLEDKAQELMRLEGEVRSLLHDISQQVSIYSTCL</sequence>
<dbReference type="FunFam" id="2.10.25.10:FF:000065">
    <property type="entry name" value="Laminin subunit beta 1"/>
    <property type="match status" value="1"/>
</dbReference>
<dbReference type="PROSITE" id="PS01248">
    <property type="entry name" value="EGF_LAM_1"/>
    <property type="match status" value="5"/>
</dbReference>
<feature type="coiled-coil region" evidence="23">
    <location>
        <begin position="1253"/>
        <end position="1315"/>
    </location>
</feature>
<dbReference type="GO" id="GO:0005615">
    <property type="term" value="C:extracellular space"/>
    <property type="evidence" value="ECO:0007669"/>
    <property type="project" value="Ensembl"/>
</dbReference>
<feature type="disulfide bond" evidence="22">
    <location>
        <begin position="845"/>
        <end position="854"/>
    </location>
</feature>
<dbReference type="GO" id="GO:0070831">
    <property type="term" value="P:basement membrane assembly"/>
    <property type="evidence" value="ECO:0007669"/>
    <property type="project" value="TreeGrafter"/>
</dbReference>
<dbReference type="GO" id="GO:0035987">
    <property type="term" value="P:endodermal cell differentiation"/>
    <property type="evidence" value="ECO:0007669"/>
    <property type="project" value="Ensembl"/>
</dbReference>
<dbReference type="FunFam" id="2.60.120.260:FF:000010">
    <property type="entry name" value="Laminin subunit beta 1"/>
    <property type="match status" value="1"/>
</dbReference>
<evidence type="ECO:0000256" key="20">
    <source>
        <dbReference type="ARBA" id="ARBA00083431"/>
    </source>
</evidence>
<feature type="disulfide bond" evidence="22">
    <location>
        <begin position="1003"/>
        <end position="1012"/>
    </location>
</feature>
<evidence type="ECO:0000313" key="29">
    <source>
        <dbReference type="RefSeq" id="XP_004635032.1"/>
    </source>
</evidence>
<feature type="disulfide bond" evidence="22">
    <location>
        <begin position="797"/>
        <end position="806"/>
    </location>
</feature>
<evidence type="ECO:0000256" key="23">
    <source>
        <dbReference type="SAM" id="Coils"/>
    </source>
</evidence>
<keyword evidence="9 23" id="KW-0175">Coiled coil</keyword>
<feature type="disulfide bond" evidence="22">
    <location>
        <begin position="889"/>
        <end position="898"/>
    </location>
</feature>
<feature type="coiled-coil region" evidence="23">
    <location>
        <begin position="1461"/>
        <end position="1516"/>
    </location>
</feature>
<dbReference type="PRINTS" id="PR00011">
    <property type="entry name" value="EGFLAMININ"/>
</dbReference>
<dbReference type="PANTHER" id="PTHR10574">
    <property type="entry name" value="NETRIN/LAMININ-RELATED"/>
    <property type="match status" value="1"/>
</dbReference>
<feature type="domain" description="Laminin EGF-like" evidence="25">
    <location>
        <begin position="1031"/>
        <end position="1086"/>
    </location>
</feature>
<dbReference type="InterPro" id="IPR050440">
    <property type="entry name" value="Laminin/Netrin_ECM"/>
</dbReference>
<evidence type="ECO:0000256" key="3">
    <source>
        <dbReference type="ARBA" id="ARBA00022530"/>
    </source>
</evidence>
<feature type="disulfide bond" evidence="22">
    <location>
        <begin position="1089"/>
        <end position="1106"/>
    </location>
</feature>
<keyword evidence="2" id="KW-0964">Secreted</keyword>
<evidence type="ECO:0000256" key="21">
    <source>
        <dbReference type="ARBA" id="ARBA00083813"/>
    </source>
</evidence>
<dbReference type="InterPro" id="IPR056558">
    <property type="entry name" value="LAMB1-4_helical"/>
</dbReference>
<comment type="subcellular location">
    <subcellularLocation>
        <location evidence="1">Secreted</location>
        <location evidence="1">Extracellular space</location>
        <location evidence="1">Extracellular matrix</location>
        <location evidence="1">Basement membrane</location>
    </subcellularLocation>
</comment>
<keyword evidence="28" id="KW-1185">Reference proteome</keyword>
<keyword evidence="12 22" id="KW-0424">Laminin EGF-like domain</keyword>
<dbReference type="GO" id="GO:0007162">
    <property type="term" value="P:negative regulation of cell adhesion"/>
    <property type="evidence" value="ECO:0007669"/>
    <property type="project" value="Ensembl"/>
</dbReference>
<evidence type="ECO:0000256" key="1">
    <source>
        <dbReference type="ARBA" id="ARBA00004302"/>
    </source>
</evidence>
<dbReference type="GO" id="GO:0043257">
    <property type="term" value="C:laminin-8 complex"/>
    <property type="evidence" value="ECO:0007669"/>
    <property type="project" value="Ensembl"/>
</dbReference>
<evidence type="ECO:0000256" key="22">
    <source>
        <dbReference type="PROSITE-ProRule" id="PRU00460"/>
    </source>
</evidence>
<feature type="disulfide bond" evidence="22">
    <location>
        <begin position="778"/>
        <end position="795"/>
    </location>
</feature>
<evidence type="ECO:0000256" key="7">
    <source>
        <dbReference type="ARBA" id="ARBA00022869"/>
    </source>
</evidence>
<evidence type="ECO:0000259" key="25">
    <source>
        <dbReference type="PROSITE" id="PS50027"/>
    </source>
</evidence>
<dbReference type="InterPro" id="IPR008211">
    <property type="entry name" value="Laminin_N"/>
</dbReference>
<dbReference type="GO" id="GO:0021812">
    <property type="term" value="P:neuronal-glial interaction involved in cerebral cortex radial glia guided migration"/>
    <property type="evidence" value="ECO:0007669"/>
    <property type="project" value="Ensembl"/>
</dbReference>
<feature type="coiled-coil region" evidence="23">
    <location>
        <begin position="1564"/>
        <end position="1777"/>
    </location>
</feature>
<evidence type="ECO:0000256" key="16">
    <source>
        <dbReference type="ARBA" id="ARBA00075415"/>
    </source>
</evidence>
<feature type="domain" description="Laminin EGF-like" evidence="25">
    <location>
        <begin position="1135"/>
        <end position="1181"/>
    </location>
</feature>
<dbReference type="GO" id="GO:0005634">
    <property type="term" value="C:nucleus"/>
    <property type="evidence" value="ECO:0007669"/>
    <property type="project" value="Ensembl"/>
</dbReference>
<dbReference type="Gene3D" id="2.10.25.10">
    <property type="entry name" value="Laminin"/>
    <property type="match status" value="9"/>
</dbReference>
<dbReference type="FunFam" id="2.10.25.10:FF:000084">
    <property type="entry name" value="Laminin subunit alpha 3"/>
    <property type="match status" value="1"/>
</dbReference>
<feature type="chain" id="PRO_5028244712" description="Laminin subunit beta-1" evidence="24">
    <location>
        <begin position="22"/>
        <end position="1789"/>
    </location>
</feature>
<evidence type="ECO:0000256" key="24">
    <source>
        <dbReference type="SAM" id="SignalP"/>
    </source>
</evidence>
<evidence type="ECO:0000256" key="12">
    <source>
        <dbReference type="ARBA" id="ARBA00023292"/>
    </source>
</evidence>
<evidence type="ECO:0000256" key="8">
    <source>
        <dbReference type="ARBA" id="ARBA00022889"/>
    </source>
</evidence>
<feature type="disulfide bond" evidence="22">
    <location>
        <begin position="1087"/>
        <end position="1099"/>
    </location>
</feature>
<evidence type="ECO:0000256" key="2">
    <source>
        <dbReference type="ARBA" id="ARBA00022525"/>
    </source>
</evidence>
<feature type="disulfide bond" evidence="22">
    <location>
        <begin position="949"/>
        <end position="958"/>
    </location>
</feature>
<feature type="domain" description="Laminin N-terminal" evidence="27">
    <location>
        <begin position="34"/>
        <end position="273"/>
    </location>
</feature>
<dbReference type="PROSITE" id="PS51116">
    <property type="entry name" value="LAMININ_IVB"/>
    <property type="match status" value="1"/>
</dbReference>
<dbReference type="SMART" id="SM00180">
    <property type="entry name" value="EGF_Lam"/>
    <property type="match status" value="13"/>
</dbReference>
<keyword evidence="7" id="KW-0084">Basement membrane</keyword>
<dbReference type="GO" id="GO:0005606">
    <property type="term" value="C:laminin-1 complex"/>
    <property type="evidence" value="ECO:0007669"/>
    <property type="project" value="Ensembl"/>
</dbReference>
<dbReference type="FunFam" id="2.10.25.10:FF:000083">
    <property type="entry name" value="Laminin subunit alpha"/>
    <property type="match status" value="1"/>
</dbReference>
<dbReference type="GO" id="GO:0048471">
    <property type="term" value="C:perinuclear region of cytoplasm"/>
    <property type="evidence" value="ECO:0007669"/>
    <property type="project" value="Ensembl"/>
</dbReference>
<dbReference type="OrthoDB" id="5985440at2759"/>
<dbReference type="GO" id="GO:0043208">
    <property type="term" value="F:glycosphingolipid binding"/>
    <property type="evidence" value="ECO:0007669"/>
    <property type="project" value="Ensembl"/>
</dbReference>
<dbReference type="CDD" id="cd22300">
    <property type="entry name" value="cc_LAMB1_C"/>
    <property type="match status" value="1"/>
</dbReference>
<protein>
    <recommendedName>
        <fullName evidence="14">Laminin subunit beta-1</fullName>
    </recommendedName>
    <alternativeName>
        <fullName evidence="17">Laminin B1 chain</fullName>
    </alternativeName>
    <alternativeName>
        <fullName evidence="15">Laminin-1 subunit beta</fullName>
    </alternativeName>
    <alternativeName>
        <fullName evidence="19">Laminin-10 subunit beta</fullName>
    </alternativeName>
    <alternativeName>
        <fullName evidence="16">Laminin-12 subunit beta</fullName>
    </alternativeName>
    <alternativeName>
        <fullName evidence="20">Laminin-2 subunit beta</fullName>
    </alternativeName>
    <alternativeName>
        <fullName evidence="18">Laminin-6 subunit beta</fullName>
    </alternativeName>
    <alternativeName>
        <fullName evidence="21">Laminin-8 subunit beta</fullName>
    </alternativeName>
</protein>
<dbReference type="FunFam" id="2.10.25.10:FF:000130">
    <property type="entry name" value="Laminin subunit beta 1"/>
    <property type="match status" value="1"/>
</dbReference>
<dbReference type="Pfam" id="PF23219">
    <property type="entry name" value="LAMB1"/>
    <property type="match status" value="1"/>
</dbReference>
<feature type="disulfide bond" evidence="22">
    <location>
        <begin position="368"/>
        <end position="377"/>
    </location>
</feature>
<evidence type="ECO:0000313" key="28">
    <source>
        <dbReference type="Proteomes" id="UP000515203"/>
    </source>
</evidence>
<feature type="signal peptide" evidence="24">
    <location>
        <begin position="1"/>
        <end position="21"/>
    </location>
</feature>
<dbReference type="Gene3D" id="2.170.300.10">
    <property type="entry name" value="Tie2 ligand-binding domain superfamily"/>
    <property type="match status" value="2"/>
</dbReference>
<dbReference type="InterPro" id="IPR056863">
    <property type="entry name" value="LMN_ATRN_NET-like_EGF"/>
</dbReference>
<comment type="caution">
    <text evidence="22">Lacks conserved residue(s) required for the propagation of feature annotation.</text>
</comment>
<feature type="domain" description="Laminin EGF-like" evidence="25">
    <location>
        <begin position="338"/>
        <end position="400"/>
    </location>
</feature>
<feature type="disulfide bond" evidence="22">
    <location>
        <begin position="496"/>
        <end position="510"/>
    </location>
</feature>
<keyword evidence="8" id="KW-0130">Cell adhesion</keyword>
<keyword evidence="3" id="KW-0272">Extracellular matrix</keyword>
<accession>A0A6P3EZ23</accession>
<feature type="disulfide bond" evidence="22">
    <location>
        <begin position="1108"/>
        <end position="1117"/>
    </location>
</feature>
<evidence type="ECO:0000256" key="18">
    <source>
        <dbReference type="ARBA" id="ARBA00076958"/>
    </source>
</evidence>
<dbReference type="SMART" id="SM00136">
    <property type="entry name" value="LamNT"/>
    <property type="match status" value="1"/>
</dbReference>
<dbReference type="CDD" id="cd00055">
    <property type="entry name" value="EGF_Lam"/>
    <property type="match status" value="13"/>
</dbReference>
<dbReference type="PROSITE" id="PS51117">
    <property type="entry name" value="LAMININ_NTER"/>
    <property type="match status" value="1"/>
</dbReference>
<comment type="subunit">
    <text evidence="13">Laminin is a complex glycoprotein, consisting of three different polypeptide chains (alpha, beta, gamma), which are bound to each other by disulfide bonds into a cross-shaped molecule comprising one long and three short arms with globules at each end. Beta-1 is a subunit of laminin-1 (laminin-111 or EHS laminin), laminin-2 (laminin-211 or merosin), laminin-6 (laminin-311 or K-laminin), laminin-8 (laminin-411), laminin-10 (laminin-511) and laminin-12 (laminin-213). Interacts with ITGB1.</text>
</comment>